<organism evidence="11 12">
    <name type="scientific">Alosa alosa</name>
    <name type="common">allis shad</name>
    <dbReference type="NCBI Taxonomy" id="278164"/>
    <lineage>
        <taxon>Eukaryota</taxon>
        <taxon>Metazoa</taxon>
        <taxon>Chordata</taxon>
        <taxon>Craniata</taxon>
        <taxon>Vertebrata</taxon>
        <taxon>Euteleostomi</taxon>
        <taxon>Actinopterygii</taxon>
        <taxon>Neopterygii</taxon>
        <taxon>Teleostei</taxon>
        <taxon>Clupei</taxon>
        <taxon>Clupeiformes</taxon>
        <taxon>Clupeoidei</taxon>
        <taxon>Clupeidae</taxon>
        <taxon>Alosa</taxon>
    </lineage>
</organism>
<feature type="region of interest" description="Disordered" evidence="7">
    <location>
        <begin position="677"/>
        <end position="696"/>
    </location>
</feature>
<feature type="transmembrane region" description="Helical" evidence="8">
    <location>
        <begin position="319"/>
        <end position="341"/>
    </location>
</feature>
<sequence>MKFTEHLSAHITPEWRKQYIQYEAFKEMLYSAQDQAPSIEVTDEDTVKRYYAKFEEKFFQTCEKELAKINTFYSEKLAEAQRRFATLQNELQSSLDAQRESSGGPGLRRRRAVFHLTQQERCTHRNIKDLKLAFSEFYLSLILLQNYQNLNFTGFRKILKKHDKIFETTRGADWRVAHVEVAPFYTCKKITQLISETEALVTTELECGDRQRAMKRLRVPPLGAAQPAPAWTTFRVGLYCGVFIVLLVTVIITGVAKILTEDPPGERVWPLVRIYRGGFLLIEFLFLLGINTYGWRQAGVNHVLIFELNPRNNLSHQHLFEIAGFLGVLWCVSILSCLFSASLHVPMSASPLMLYGFFFIFLINPFKTCYYKSRFWLLKLLFRVVTGPFHRVEFADFWLADQLNSLGMVLMDLEYMICYYSMDFDWTKPYNMDPPGQNVGQSECHTYSYGVRAVIQCLPAWFRFVQCLRRYRDTKRAFPHLVNAGKYSTTFFAVTFTALYHTHKGDPENTVFFYMMISCLVASSCYTLIWDLKMDWGLFDRNAGENTFLREEIVYPQKVYYYCAIIEDVLLRFAWTIPISVSSSTSIPHISDIISTILAPLEVFRRFVWNFFRLENEHLNNCGEFRAVRDISVAPLNADDQTLLEQMMDQEDGVRNRLGKKNWKRSYSMSLRRPRLASQSKMRDTKVLIEDTDDDT</sequence>
<reference evidence="11 12" key="1">
    <citation type="submission" date="2020-10" db="EMBL/GenBank/DDBJ databases">
        <title>Chromosome-scale genome assembly of the Allis shad, Alosa alosa.</title>
        <authorList>
            <person name="Margot Z."/>
            <person name="Christophe K."/>
            <person name="Cabau C."/>
            <person name="Louis A."/>
            <person name="Berthelot C."/>
            <person name="Parey E."/>
            <person name="Roest Crollius H."/>
            <person name="Montfort J."/>
            <person name="Robinson-Rechavi M."/>
            <person name="Bucao C."/>
            <person name="Bouchez O."/>
            <person name="Gislard M."/>
            <person name="Lluch J."/>
            <person name="Milhes M."/>
            <person name="Lampietro C."/>
            <person name="Lopez Roques C."/>
            <person name="Donnadieu C."/>
            <person name="Braasch I."/>
            <person name="Desvignes T."/>
            <person name="Postlethwait J."/>
            <person name="Bobe J."/>
            <person name="Guiguen Y."/>
        </authorList>
    </citation>
    <scope>NUCLEOTIDE SEQUENCE [LARGE SCALE GENOMIC DNA]</scope>
    <source>
        <strain evidence="11">M-15738</strain>
        <tissue evidence="11">Blood</tissue>
    </source>
</reference>
<feature type="coiled-coil region" evidence="6">
    <location>
        <begin position="70"/>
        <end position="97"/>
    </location>
</feature>
<dbReference type="InterPro" id="IPR004342">
    <property type="entry name" value="EXS_C"/>
</dbReference>
<evidence type="ECO:0000256" key="6">
    <source>
        <dbReference type="SAM" id="Coils"/>
    </source>
</evidence>
<evidence type="ECO:0000313" key="12">
    <source>
        <dbReference type="Proteomes" id="UP000823561"/>
    </source>
</evidence>
<evidence type="ECO:0000259" key="9">
    <source>
        <dbReference type="PROSITE" id="PS51380"/>
    </source>
</evidence>
<dbReference type="Pfam" id="PF03124">
    <property type="entry name" value="EXS"/>
    <property type="match status" value="1"/>
</dbReference>
<evidence type="ECO:0000256" key="8">
    <source>
        <dbReference type="SAM" id="Phobius"/>
    </source>
</evidence>
<feature type="transmembrane region" description="Helical" evidence="8">
    <location>
        <begin position="236"/>
        <end position="259"/>
    </location>
</feature>
<feature type="transmembrane region" description="Helical" evidence="8">
    <location>
        <begin position="478"/>
        <end position="500"/>
    </location>
</feature>
<evidence type="ECO:0000256" key="3">
    <source>
        <dbReference type="ARBA" id="ARBA00022692"/>
    </source>
</evidence>
<dbReference type="PANTHER" id="PTHR10783:SF135">
    <property type="entry name" value="XENOTROPIC AND POLYTROPIC RETROVIRUS RECEPTOR 1 HOMOLOG"/>
    <property type="match status" value="1"/>
</dbReference>
<keyword evidence="3 8" id="KW-0812">Transmembrane</keyword>
<dbReference type="EMBL" id="JADWDJ010000001">
    <property type="protein sequence ID" value="KAG5285981.1"/>
    <property type="molecule type" value="Genomic_DNA"/>
</dbReference>
<keyword evidence="4 8" id="KW-1133">Transmembrane helix</keyword>
<keyword evidence="12" id="KW-1185">Reference proteome</keyword>
<evidence type="ECO:0000256" key="2">
    <source>
        <dbReference type="ARBA" id="ARBA00009665"/>
    </source>
</evidence>
<evidence type="ECO:0000313" key="11">
    <source>
        <dbReference type="EMBL" id="KAG5285981.1"/>
    </source>
</evidence>
<feature type="transmembrane region" description="Helical" evidence="8">
    <location>
        <begin position="353"/>
        <end position="371"/>
    </location>
</feature>
<keyword evidence="6" id="KW-0175">Coiled coil</keyword>
<dbReference type="GO" id="GO:0006817">
    <property type="term" value="P:phosphate ion transport"/>
    <property type="evidence" value="ECO:0007669"/>
    <property type="project" value="TreeGrafter"/>
</dbReference>
<dbReference type="AlphaFoldDB" id="A0AAV6HJ75"/>
<dbReference type="GO" id="GO:0016036">
    <property type="term" value="P:cellular response to phosphate starvation"/>
    <property type="evidence" value="ECO:0007669"/>
    <property type="project" value="TreeGrafter"/>
</dbReference>
<dbReference type="Pfam" id="PF03105">
    <property type="entry name" value="SPX"/>
    <property type="match status" value="2"/>
</dbReference>
<evidence type="ECO:0000259" key="10">
    <source>
        <dbReference type="PROSITE" id="PS51382"/>
    </source>
</evidence>
<evidence type="ECO:0000256" key="1">
    <source>
        <dbReference type="ARBA" id="ARBA00004141"/>
    </source>
</evidence>
<dbReference type="Proteomes" id="UP000823561">
    <property type="component" value="Chromosome 1"/>
</dbReference>
<gene>
    <name evidence="11" type="ORF">AALO_G00009670</name>
</gene>
<keyword evidence="5 8" id="KW-0472">Membrane</keyword>
<feature type="transmembrane region" description="Helical" evidence="8">
    <location>
        <begin position="512"/>
        <end position="532"/>
    </location>
</feature>
<dbReference type="GO" id="GO:0000822">
    <property type="term" value="F:inositol hexakisphosphate binding"/>
    <property type="evidence" value="ECO:0007669"/>
    <property type="project" value="TreeGrafter"/>
</dbReference>
<dbReference type="CDD" id="cd14477">
    <property type="entry name" value="SPX_XPR1_like"/>
    <property type="match status" value="1"/>
</dbReference>
<dbReference type="GO" id="GO:0005886">
    <property type="term" value="C:plasma membrane"/>
    <property type="evidence" value="ECO:0007669"/>
    <property type="project" value="TreeGrafter"/>
</dbReference>
<dbReference type="InterPro" id="IPR004331">
    <property type="entry name" value="SPX_dom"/>
</dbReference>
<dbReference type="PROSITE" id="PS51380">
    <property type="entry name" value="EXS"/>
    <property type="match status" value="1"/>
</dbReference>
<protein>
    <recommendedName>
        <fullName evidence="13">Xenotropic and polytropic retrovirus receptor 1</fullName>
    </recommendedName>
</protein>
<proteinExistence type="inferred from homology"/>
<name>A0AAV6HJ75_9TELE</name>
<feature type="domain" description="EXS" evidence="9">
    <location>
        <begin position="443"/>
        <end position="645"/>
    </location>
</feature>
<evidence type="ECO:0000256" key="7">
    <source>
        <dbReference type="SAM" id="MobiDB-lite"/>
    </source>
</evidence>
<comment type="caution">
    <text evidence="11">The sequence shown here is derived from an EMBL/GenBank/DDBJ whole genome shotgun (WGS) entry which is preliminary data.</text>
</comment>
<evidence type="ECO:0000256" key="4">
    <source>
        <dbReference type="ARBA" id="ARBA00022989"/>
    </source>
</evidence>
<dbReference type="PANTHER" id="PTHR10783">
    <property type="entry name" value="XENOTROPIC AND POLYTROPIC RETROVIRUS RECEPTOR 1-RELATED"/>
    <property type="match status" value="1"/>
</dbReference>
<feature type="domain" description="SPX" evidence="10">
    <location>
        <begin position="1"/>
        <end position="176"/>
    </location>
</feature>
<dbReference type="GO" id="GO:0005794">
    <property type="term" value="C:Golgi apparatus"/>
    <property type="evidence" value="ECO:0007669"/>
    <property type="project" value="TreeGrafter"/>
</dbReference>
<dbReference type="PROSITE" id="PS51382">
    <property type="entry name" value="SPX"/>
    <property type="match status" value="1"/>
</dbReference>
<comment type="similarity">
    <text evidence="2">Belongs to the SYG1 (TC 2.A.94) family.</text>
</comment>
<accession>A0AAV6HJ75</accession>
<comment type="subcellular location">
    <subcellularLocation>
        <location evidence="1">Membrane</location>
        <topology evidence="1">Multi-pass membrane protein</topology>
    </subcellularLocation>
</comment>
<feature type="transmembrane region" description="Helical" evidence="8">
    <location>
        <begin position="279"/>
        <end position="298"/>
    </location>
</feature>
<evidence type="ECO:0008006" key="13">
    <source>
        <dbReference type="Google" id="ProtNLM"/>
    </source>
</evidence>
<evidence type="ECO:0000256" key="5">
    <source>
        <dbReference type="ARBA" id="ARBA00023136"/>
    </source>
</evidence>